<feature type="region of interest" description="Disordered" evidence="1">
    <location>
        <begin position="615"/>
        <end position="703"/>
    </location>
</feature>
<dbReference type="RefSeq" id="XP_052122487.1">
    <property type="nucleotide sequence ID" value="XM_052266527.1"/>
</dbReference>
<dbReference type="Proteomes" id="UP000504606">
    <property type="component" value="Unplaced"/>
</dbReference>
<keyword evidence="3" id="KW-1185">Reference proteome</keyword>
<feature type="domain" description="PDZ" evidence="2">
    <location>
        <begin position="504"/>
        <end position="585"/>
    </location>
</feature>
<feature type="region of interest" description="Disordered" evidence="1">
    <location>
        <begin position="147"/>
        <end position="196"/>
    </location>
</feature>
<organism evidence="3 5">
    <name type="scientific">Frankliniella occidentalis</name>
    <name type="common">Western flower thrips</name>
    <name type="synonym">Euthrips occidentalis</name>
    <dbReference type="NCBI Taxonomy" id="133901"/>
    <lineage>
        <taxon>Eukaryota</taxon>
        <taxon>Metazoa</taxon>
        <taxon>Ecdysozoa</taxon>
        <taxon>Arthropoda</taxon>
        <taxon>Hexapoda</taxon>
        <taxon>Insecta</taxon>
        <taxon>Pterygota</taxon>
        <taxon>Neoptera</taxon>
        <taxon>Paraneoptera</taxon>
        <taxon>Thysanoptera</taxon>
        <taxon>Terebrantia</taxon>
        <taxon>Thripoidea</taxon>
        <taxon>Thripidae</taxon>
        <taxon>Frankliniella</taxon>
    </lineage>
</organism>
<dbReference type="RefSeq" id="XP_052122488.1">
    <property type="nucleotide sequence ID" value="XM_052266528.1"/>
</dbReference>
<dbReference type="InterPro" id="IPR001478">
    <property type="entry name" value="PDZ"/>
</dbReference>
<evidence type="ECO:0000313" key="5">
    <source>
        <dbReference type="RefSeq" id="XP_052122488.1"/>
    </source>
</evidence>
<feature type="region of interest" description="Disordered" evidence="1">
    <location>
        <begin position="253"/>
        <end position="280"/>
    </location>
</feature>
<feature type="region of interest" description="Disordered" evidence="1">
    <location>
        <begin position="27"/>
        <end position="104"/>
    </location>
</feature>
<feature type="compositionally biased region" description="Low complexity" evidence="1">
    <location>
        <begin position="62"/>
        <end position="72"/>
    </location>
</feature>
<feature type="compositionally biased region" description="Basic and acidic residues" evidence="1">
    <location>
        <begin position="634"/>
        <end position="648"/>
    </location>
</feature>
<reference evidence="4 5" key="1">
    <citation type="submission" date="2025-04" db="UniProtKB">
        <authorList>
            <consortium name="RefSeq"/>
        </authorList>
    </citation>
    <scope>IDENTIFICATION</scope>
    <source>
        <tissue evidence="4 5">Whole organism</tissue>
    </source>
</reference>
<feature type="region of interest" description="Disordered" evidence="1">
    <location>
        <begin position="767"/>
        <end position="842"/>
    </location>
</feature>
<name>A0A9C6U6V1_FRAOC</name>
<proteinExistence type="predicted"/>
<gene>
    <name evidence="4 5" type="primary">LOC113215131</name>
</gene>
<evidence type="ECO:0000313" key="4">
    <source>
        <dbReference type="RefSeq" id="XP_052122487.1"/>
    </source>
</evidence>
<dbReference type="Pfam" id="PF00595">
    <property type="entry name" value="PDZ"/>
    <property type="match status" value="3"/>
</dbReference>
<feature type="domain" description="PDZ" evidence="2">
    <location>
        <begin position="382"/>
        <end position="466"/>
    </location>
</feature>
<dbReference type="AlphaFoldDB" id="A0A9C6U6V1"/>
<dbReference type="Pfam" id="PF16063">
    <property type="entry name" value="DUF4805"/>
    <property type="match status" value="1"/>
</dbReference>
<feature type="domain" description="PDZ" evidence="2">
    <location>
        <begin position="905"/>
        <end position="985"/>
    </location>
</feature>
<dbReference type="InterPro" id="IPR036034">
    <property type="entry name" value="PDZ_sf"/>
</dbReference>
<accession>A0A9C6U6V1</accession>
<dbReference type="PANTHER" id="PTHR46900">
    <property type="entry name" value="TYROSINE-PROTEIN PHOSPHATASE NON-RECEPTOR TYPE 13"/>
    <property type="match status" value="1"/>
</dbReference>
<dbReference type="PANTHER" id="PTHR46900:SF4">
    <property type="entry name" value="FERM AND PDZ DOMAIN CONTAINING 2"/>
    <property type="match status" value="1"/>
</dbReference>
<evidence type="ECO:0000313" key="3">
    <source>
        <dbReference type="Proteomes" id="UP000504606"/>
    </source>
</evidence>
<dbReference type="GeneID" id="113215131"/>
<feature type="region of interest" description="Disordered" evidence="1">
    <location>
        <begin position="873"/>
        <end position="896"/>
    </location>
</feature>
<sequence>MIDLELPGVGVRLGVHNDALLRLPRRTASSSNLPPSRCSVSVLPPSGPVHNGVHSPTRRRCAPSSSSSSSPLPRRRHRHHHHQHQQHQQQQQHEVEEQEEDPQRVLKLSLRKPGAWQWQVHTSASSPALLVPAVQLYDHRGRLLLDTSSSSASVSKSSSYRSDAGSSPWPGGSGGGGQHHRRRRRHRYCGSGSGSSNYSGVEVDDAELAMAPALRSVPHAVPHDAVPLEGQPPAHCSALVGEEAQQEALEVMGSSGSRPSAPGKPGLLGRRTQSSGSLCTGARAGDKLGRLLAPCGRHRHHRHCHNSNGTEDPRHHRYKLCGSLPNRLDAAQQDLDVCDNNNMTPASPAASEKDLQDLGYASERSPDDEKHFPGDMLGACESVSLQRGSRGLGLSVCGGVDCAPDGLVRIKRLFPHQPAWQSGRLRPGDVLLAVNGEPLSGLTNHEALEVLRTASDHVVLTVARPARPPSWAPPQQREHAPPQYLQLPTAEQRLARQDSCGELEVSLSKVQGSLGFTLRKEDSSALGHYVRALVREPALSDGRIRPGDKIVAVNGMDISHMTHEEAVLFLRQAGDTVHLRLYRDVGQTPVSALSPTEARPKTLRKEALDMLSDLAVRRLAPRPGESSTLGRPRKVADRPQPDRTDRAHASSQPSLQQQQQQQQQQRQHQRSRTQSFGERLSHRSQELISSSHTSREQSPLVDLADSTVSSSSLSSLASVVERPPGLRGVVVGGVRRPDFLELSERGGPGAAAPGWHLQRLTLTTPPAKESWADDGKSSDFASLPCNSPDERVRPGNNFSHRNRNPAFQSAHPTCRSHSPGRALGTLGHAQASHGAEGRDTRGVRAEVALQESTPGGVTEGRTGLLKWKGVVFTPEDDDSDTESSSAQDDTISQSTLEDSNGQVFTVELNRGWNSRLGFSLQSSGDYSVISAIYSDSVAAKNGKLKIGDRIIMVNDESVEGMATANVIDLFRKIRGSIAITVWREIKV</sequence>
<dbReference type="InterPro" id="IPR032064">
    <property type="entry name" value="DUF4805"/>
</dbReference>
<dbReference type="InterPro" id="IPR052074">
    <property type="entry name" value="NonRcpt_TyrProt_Phosphatase"/>
</dbReference>
<dbReference type="Gene3D" id="2.30.42.10">
    <property type="match status" value="3"/>
</dbReference>
<feature type="compositionally biased region" description="Basic residues" evidence="1">
    <location>
        <begin position="178"/>
        <end position="188"/>
    </location>
</feature>
<dbReference type="SUPFAM" id="SSF50156">
    <property type="entry name" value="PDZ domain-like"/>
    <property type="match status" value="3"/>
</dbReference>
<evidence type="ECO:0000259" key="2">
    <source>
        <dbReference type="PROSITE" id="PS50106"/>
    </source>
</evidence>
<dbReference type="SMART" id="SM00228">
    <property type="entry name" value="PDZ"/>
    <property type="match status" value="3"/>
</dbReference>
<dbReference type="OrthoDB" id="165498at2759"/>
<feature type="compositionally biased region" description="Low complexity" evidence="1">
    <location>
        <begin position="148"/>
        <end position="170"/>
    </location>
</feature>
<feature type="compositionally biased region" description="Basic residues" evidence="1">
    <location>
        <begin position="73"/>
        <end position="85"/>
    </location>
</feature>
<protein>
    <submittedName>
        <fullName evidence="4 5">Uncharacterized protein LOC113215131 isoform X1</fullName>
    </submittedName>
</protein>
<feature type="compositionally biased region" description="Low complexity" evidence="1">
    <location>
        <begin position="650"/>
        <end position="666"/>
    </location>
</feature>
<dbReference type="CDD" id="cd00136">
    <property type="entry name" value="PDZ_canonical"/>
    <property type="match status" value="1"/>
</dbReference>
<evidence type="ECO:0000256" key="1">
    <source>
        <dbReference type="SAM" id="MobiDB-lite"/>
    </source>
</evidence>
<dbReference type="PROSITE" id="PS50106">
    <property type="entry name" value="PDZ"/>
    <property type="match status" value="3"/>
</dbReference>